<dbReference type="PANTHER" id="PTHR43191">
    <property type="entry name" value="RRNA METHYLTRANSFERASE 3"/>
    <property type="match status" value="1"/>
</dbReference>
<dbReference type="SUPFAM" id="SSF75217">
    <property type="entry name" value="alpha/beta knot"/>
    <property type="match status" value="1"/>
</dbReference>
<dbReference type="Gene3D" id="3.30.1330.30">
    <property type="match status" value="1"/>
</dbReference>
<dbReference type="SUPFAM" id="SSF55315">
    <property type="entry name" value="L30e-like"/>
    <property type="match status" value="1"/>
</dbReference>
<dbReference type="InterPro" id="IPR029064">
    <property type="entry name" value="Ribosomal_eL30-like_sf"/>
</dbReference>
<evidence type="ECO:0000259" key="3">
    <source>
        <dbReference type="SMART" id="SM00967"/>
    </source>
</evidence>
<gene>
    <name evidence="4" type="ORF">GCM10023337_19950</name>
</gene>
<comment type="caution">
    <text evidence="4">The sequence shown here is derived from an EMBL/GenBank/DDBJ whole genome shotgun (WGS) entry which is preliminary data.</text>
</comment>
<reference evidence="5" key="1">
    <citation type="journal article" date="2019" name="Int. J. Syst. Evol. Microbiol.">
        <title>The Global Catalogue of Microorganisms (GCM) 10K type strain sequencing project: providing services to taxonomists for standard genome sequencing and annotation.</title>
        <authorList>
            <consortium name="The Broad Institute Genomics Platform"/>
            <consortium name="The Broad Institute Genome Sequencing Center for Infectious Disease"/>
            <person name="Wu L."/>
            <person name="Ma J."/>
        </authorList>
    </citation>
    <scope>NUCLEOTIDE SEQUENCE [LARGE SCALE GENOMIC DNA]</scope>
    <source>
        <strain evidence="5">JCM 18423</strain>
    </source>
</reference>
<dbReference type="EMBL" id="BAABKD010000011">
    <property type="protein sequence ID" value="GAA5092528.1"/>
    <property type="molecule type" value="Genomic_DNA"/>
</dbReference>
<accession>A0ABP9M7M5</accession>
<organism evidence="4 5">
    <name type="scientific">Paenalcaligenes hermetiae</name>
    <dbReference type="NCBI Taxonomy" id="1157987"/>
    <lineage>
        <taxon>Bacteria</taxon>
        <taxon>Pseudomonadati</taxon>
        <taxon>Pseudomonadota</taxon>
        <taxon>Betaproteobacteria</taxon>
        <taxon>Burkholderiales</taxon>
        <taxon>Alcaligenaceae</taxon>
        <taxon>Paenalcaligenes</taxon>
    </lineage>
</organism>
<dbReference type="InterPro" id="IPR051259">
    <property type="entry name" value="rRNA_Methyltransferase"/>
</dbReference>
<dbReference type="RefSeq" id="WP_300646848.1">
    <property type="nucleotide sequence ID" value="NZ_BAABKD010000011.1"/>
</dbReference>
<proteinExistence type="predicted"/>
<dbReference type="InterPro" id="IPR001537">
    <property type="entry name" value="SpoU_MeTrfase"/>
</dbReference>
<dbReference type="CDD" id="cd18095">
    <property type="entry name" value="SpoU-like_rRNA-MTase"/>
    <property type="match status" value="1"/>
</dbReference>
<evidence type="ECO:0000313" key="4">
    <source>
        <dbReference type="EMBL" id="GAA5092528.1"/>
    </source>
</evidence>
<dbReference type="PANTHER" id="PTHR43191:SF2">
    <property type="entry name" value="RRNA METHYLTRANSFERASE 3, MITOCHONDRIAL"/>
    <property type="match status" value="1"/>
</dbReference>
<evidence type="ECO:0000256" key="1">
    <source>
        <dbReference type="ARBA" id="ARBA00022603"/>
    </source>
</evidence>
<evidence type="ECO:0000256" key="2">
    <source>
        <dbReference type="ARBA" id="ARBA00022679"/>
    </source>
</evidence>
<keyword evidence="5" id="KW-1185">Reference proteome</keyword>
<keyword evidence="1 4" id="KW-0489">Methyltransferase</keyword>
<dbReference type="Proteomes" id="UP001500227">
    <property type="component" value="Unassembled WGS sequence"/>
</dbReference>
<dbReference type="InterPro" id="IPR029026">
    <property type="entry name" value="tRNA_m1G_MTases_N"/>
</dbReference>
<dbReference type="SMART" id="SM00967">
    <property type="entry name" value="SpoU_sub_bind"/>
    <property type="match status" value="1"/>
</dbReference>
<feature type="domain" description="RNA 2-O ribose methyltransferase substrate binding" evidence="3">
    <location>
        <begin position="31"/>
        <end position="106"/>
    </location>
</feature>
<protein>
    <submittedName>
        <fullName evidence="4">RNA methyltransferase</fullName>
    </submittedName>
</protein>
<dbReference type="InterPro" id="IPR029028">
    <property type="entry name" value="Alpha/beta_knot_MTases"/>
</dbReference>
<keyword evidence="2" id="KW-0808">Transferase</keyword>
<dbReference type="GO" id="GO:0032259">
    <property type="term" value="P:methylation"/>
    <property type="evidence" value="ECO:0007669"/>
    <property type="project" value="UniProtKB-KW"/>
</dbReference>
<dbReference type="InterPro" id="IPR013123">
    <property type="entry name" value="SpoU_subst-bd"/>
</dbReference>
<dbReference type="Pfam" id="PF08032">
    <property type="entry name" value="SpoU_sub_bind"/>
    <property type="match status" value="1"/>
</dbReference>
<dbReference type="GO" id="GO:0008168">
    <property type="term" value="F:methyltransferase activity"/>
    <property type="evidence" value="ECO:0007669"/>
    <property type="project" value="UniProtKB-KW"/>
</dbReference>
<dbReference type="Gene3D" id="3.40.1280.10">
    <property type="match status" value="1"/>
</dbReference>
<evidence type="ECO:0000313" key="5">
    <source>
        <dbReference type="Proteomes" id="UP001500227"/>
    </source>
</evidence>
<name>A0ABP9M7M5_9BURK</name>
<sequence length="260" mass="28622">MKQIQSKDNPLYKKALRIAQGRKVGRETWVWLEGIHLCQAWLDRGYEVAQLWVDAERLELDQELQQLIKRVPAQQIIQLPSALMRQLSQVEHGQGVGAVAAMPEHVLGQTIHHSCVYLDRVQDPGNVGTLLRTVAAAGIDAVYLSPGCAAVWSQKVLRSAQGAHFALQLYENVSIDDFLERLCVPLYVTALEQAQSLYTMKLPPSVAWAFGNEGQGVAPALLQAASQAVYIPQSTAVESLNVAVAAAVCLFEHRRQHGVN</sequence>
<dbReference type="Pfam" id="PF00588">
    <property type="entry name" value="SpoU_methylase"/>
    <property type="match status" value="1"/>
</dbReference>